<dbReference type="Pfam" id="PF03061">
    <property type="entry name" value="4HBT"/>
    <property type="match status" value="1"/>
</dbReference>
<dbReference type="SUPFAM" id="SSF54637">
    <property type="entry name" value="Thioesterase/thiol ester dehydrase-isomerase"/>
    <property type="match status" value="1"/>
</dbReference>
<organism evidence="4 5">
    <name type="scientific">Amnimonas aquatica</name>
    <dbReference type="NCBI Taxonomy" id="2094561"/>
    <lineage>
        <taxon>Bacteria</taxon>
        <taxon>Pseudomonadati</taxon>
        <taxon>Pseudomonadota</taxon>
        <taxon>Gammaproteobacteria</taxon>
        <taxon>Moraxellales</taxon>
        <taxon>Moraxellaceae</taxon>
        <taxon>Amnimonas</taxon>
    </lineage>
</organism>
<dbReference type="PANTHER" id="PTHR21660:SF1">
    <property type="entry name" value="ACYL-COENZYME A THIOESTERASE 13"/>
    <property type="match status" value="1"/>
</dbReference>
<dbReference type="CDD" id="cd03443">
    <property type="entry name" value="PaaI_thioesterase"/>
    <property type="match status" value="1"/>
</dbReference>
<dbReference type="AlphaFoldDB" id="A0A2P6AUE4"/>
<dbReference type="Proteomes" id="UP000243900">
    <property type="component" value="Unassembled WGS sequence"/>
</dbReference>
<dbReference type="InterPro" id="IPR006683">
    <property type="entry name" value="Thioestr_dom"/>
</dbReference>
<feature type="domain" description="Thioesterase" evidence="3">
    <location>
        <begin position="47"/>
        <end position="134"/>
    </location>
</feature>
<protein>
    <submittedName>
        <fullName evidence="4">Thioesterase family protein</fullName>
    </submittedName>
</protein>
<dbReference type="Gene3D" id="3.10.129.10">
    <property type="entry name" value="Hotdog Thioesterase"/>
    <property type="match status" value="1"/>
</dbReference>
<evidence type="ECO:0000259" key="3">
    <source>
        <dbReference type="Pfam" id="PF03061"/>
    </source>
</evidence>
<accession>A0A2P6AUE4</accession>
<dbReference type="PANTHER" id="PTHR21660">
    <property type="entry name" value="THIOESTERASE SUPERFAMILY MEMBER-RELATED"/>
    <property type="match status" value="1"/>
</dbReference>
<dbReference type="EMBL" id="PTQZ01000023">
    <property type="protein sequence ID" value="PQA49980.1"/>
    <property type="molecule type" value="Genomic_DNA"/>
</dbReference>
<comment type="similarity">
    <text evidence="1">Belongs to the thioesterase PaaI family.</text>
</comment>
<dbReference type="InterPro" id="IPR039298">
    <property type="entry name" value="ACOT13"/>
</dbReference>
<evidence type="ECO:0000256" key="1">
    <source>
        <dbReference type="ARBA" id="ARBA00008324"/>
    </source>
</evidence>
<sequence>MQQLIDGFNLTPFNQHIGFRVTGIDADEVRASLDMQPCLVGNVFKQILHGGVIATMLDNVGGLAALTAAYVRLKGQPREEKMRRIGQLGTIDMRIDYLRPGRGTRFEAIGRVVRVGSKICATQMELRNDSGELIATGNAVFHY</sequence>
<dbReference type="NCBIfam" id="TIGR00369">
    <property type="entry name" value="unchar_dom_1"/>
    <property type="match status" value="1"/>
</dbReference>
<dbReference type="NCBIfam" id="NF008675">
    <property type="entry name" value="PRK11688.1"/>
    <property type="match status" value="1"/>
</dbReference>
<evidence type="ECO:0000256" key="2">
    <source>
        <dbReference type="ARBA" id="ARBA00022801"/>
    </source>
</evidence>
<dbReference type="InterPro" id="IPR003736">
    <property type="entry name" value="PAAI_dom"/>
</dbReference>
<name>A0A2P6AUE4_9GAMM</name>
<keyword evidence="5" id="KW-1185">Reference proteome</keyword>
<dbReference type="OrthoDB" id="9813158at2"/>
<comment type="caution">
    <text evidence="4">The sequence shown here is derived from an EMBL/GenBank/DDBJ whole genome shotgun (WGS) entry which is preliminary data.</text>
</comment>
<evidence type="ECO:0000313" key="4">
    <source>
        <dbReference type="EMBL" id="PQA49980.1"/>
    </source>
</evidence>
<reference evidence="5" key="1">
    <citation type="submission" date="2018-02" db="EMBL/GenBank/DDBJ databases">
        <title>Genome sequencing of Solimonas sp. HR-BB.</title>
        <authorList>
            <person name="Lee Y."/>
            <person name="Jeon C.O."/>
        </authorList>
    </citation>
    <scope>NUCLEOTIDE SEQUENCE [LARGE SCALE GENOMIC DNA]</scope>
    <source>
        <strain evidence="5">HR-E</strain>
    </source>
</reference>
<proteinExistence type="inferred from homology"/>
<dbReference type="GO" id="GO:0047617">
    <property type="term" value="F:fatty acyl-CoA hydrolase activity"/>
    <property type="evidence" value="ECO:0007669"/>
    <property type="project" value="InterPro"/>
</dbReference>
<gene>
    <name evidence="4" type="ORF">C5O18_02145</name>
</gene>
<keyword evidence="2" id="KW-0378">Hydrolase</keyword>
<dbReference type="InterPro" id="IPR029069">
    <property type="entry name" value="HotDog_dom_sf"/>
</dbReference>
<evidence type="ECO:0000313" key="5">
    <source>
        <dbReference type="Proteomes" id="UP000243900"/>
    </source>
</evidence>